<evidence type="ECO:0000313" key="2">
    <source>
        <dbReference type="Proteomes" id="UP000507470"/>
    </source>
</evidence>
<name>A0A6J7ZZK0_MYTCO</name>
<dbReference type="AlphaFoldDB" id="A0A6J7ZZK0"/>
<accession>A0A6J7ZZK0</accession>
<proteinExistence type="predicted"/>
<keyword evidence="2" id="KW-1185">Reference proteome</keyword>
<organism evidence="1 2">
    <name type="scientific">Mytilus coruscus</name>
    <name type="common">Sea mussel</name>
    <dbReference type="NCBI Taxonomy" id="42192"/>
    <lineage>
        <taxon>Eukaryota</taxon>
        <taxon>Metazoa</taxon>
        <taxon>Spiralia</taxon>
        <taxon>Lophotrochozoa</taxon>
        <taxon>Mollusca</taxon>
        <taxon>Bivalvia</taxon>
        <taxon>Autobranchia</taxon>
        <taxon>Pteriomorphia</taxon>
        <taxon>Mytilida</taxon>
        <taxon>Mytiloidea</taxon>
        <taxon>Mytilidae</taxon>
        <taxon>Mytilinae</taxon>
        <taxon>Mytilus</taxon>
    </lineage>
</organism>
<protein>
    <submittedName>
        <fullName evidence="1">Uncharacterized protein</fullName>
    </submittedName>
</protein>
<dbReference type="EMBL" id="CACVKT020000359">
    <property type="protein sequence ID" value="CAC5358496.1"/>
    <property type="molecule type" value="Genomic_DNA"/>
</dbReference>
<gene>
    <name evidence="1" type="ORF">MCOR_1722</name>
</gene>
<evidence type="ECO:0000313" key="1">
    <source>
        <dbReference type="EMBL" id="CAC5358496.1"/>
    </source>
</evidence>
<reference evidence="1 2" key="1">
    <citation type="submission" date="2020-06" db="EMBL/GenBank/DDBJ databases">
        <authorList>
            <person name="Li R."/>
            <person name="Bekaert M."/>
        </authorList>
    </citation>
    <scope>NUCLEOTIDE SEQUENCE [LARGE SCALE GENOMIC DNA]</scope>
    <source>
        <strain evidence="2">wild</strain>
    </source>
</reference>
<sequence>MHCEPLHDITNVVQNVLSELPHHVEDPETKMALEKFTSKAIGDKNQLKGSDARCIAIKLEKLVHSLFLDGKICYDIVKMVSSMVEIIHIAYSPEEKRSPRQSVIANPVKMTQRKFYGNHFHSIVTHLAETYRIMNTKSVLTEDEERSFGLLRRISETTSNRKPGDVIDNAIIRYNCQSQVDDRLDSLQKTGM</sequence>
<dbReference type="OrthoDB" id="5986221at2759"/>
<dbReference type="Proteomes" id="UP000507470">
    <property type="component" value="Unassembled WGS sequence"/>
</dbReference>